<comment type="caution">
    <text evidence="2">The sequence shown here is derived from an EMBL/GenBank/DDBJ whole genome shotgun (WGS) entry which is preliminary data.</text>
</comment>
<reference evidence="2" key="2">
    <citation type="submission" date="2022-01" db="EMBL/GenBank/DDBJ databases">
        <authorList>
            <person name="Yamashiro T."/>
            <person name="Shiraishi A."/>
            <person name="Satake H."/>
            <person name="Nakayama K."/>
        </authorList>
    </citation>
    <scope>NUCLEOTIDE SEQUENCE</scope>
</reference>
<gene>
    <name evidence="2" type="ORF">Tco_0993366</name>
</gene>
<accession>A0ABQ5F6W6</accession>
<organism evidence="2 3">
    <name type="scientific">Tanacetum coccineum</name>
    <dbReference type="NCBI Taxonomy" id="301880"/>
    <lineage>
        <taxon>Eukaryota</taxon>
        <taxon>Viridiplantae</taxon>
        <taxon>Streptophyta</taxon>
        <taxon>Embryophyta</taxon>
        <taxon>Tracheophyta</taxon>
        <taxon>Spermatophyta</taxon>
        <taxon>Magnoliopsida</taxon>
        <taxon>eudicotyledons</taxon>
        <taxon>Gunneridae</taxon>
        <taxon>Pentapetalae</taxon>
        <taxon>asterids</taxon>
        <taxon>campanulids</taxon>
        <taxon>Asterales</taxon>
        <taxon>Asteraceae</taxon>
        <taxon>Asteroideae</taxon>
        <taxon>Anthemideae</taxon>
        <taxon>Anthemidinae</taxon>
        <taxon>Tanacetum</taxon>
    </lineage>
</organism>
<reference evidence="2" key="1">
    <citation type="journal article" date="2022" name="Int. J. Mol. Sci.">
        <title>Draft Genome of Tanacetum Coccineum: Genomic Comparison of Closely Related Tanacetum-Family Plants.</title>
        <authorList>
            <person name="Yamashiro T."/>
            <person name="Shiraishi A."/>
            <person name="Nakayama K."/>
            <person name="Satake H."/>
        </authorList>
    </citation>
    <scope>NUCLEOTIDE SEQUENCE</scope>
</reference>
<feature type="compositionally biased region" description="Polar residues" evidence="1">
    <location>
        <begin position="38"/>
        <end position="51"/>
    </location>
</feature>
<dbReference type="Proteomes" id="UP001151760">
    <property type="component" value="Unassembled WGS sequence"/>
</dbReference>
<feature type="compositionally biased region" description="Basic and acidic residues" evidence="1">
    <location>
        <begin position="23"/>
        <end position="34"/>
    </location>
</feature>
<protein>
    <submittedName>
        <fullName evidence="2">Uncharacterized protein</fullName>
    </submittedName>
</protein>
<sequence length="82" mass="8598">MKTKIKATEISQSSGPTTLVADETVHEERGDNVERVATTATSLDAEQSSGGSPRCQEAMGDTIAVTPPDGPWTEYVSEGVTS</sequence>
<keyword evidence="3" id="KW-1185">Reference proteome</keyword>
<feature type="region of interest" description="Disordered" evidence="1">
    <location>
        <begin position="1"/>
        <end position="82"/>
    </location>
</feature>
<proteinExistence type="predicted"/>
<evidence type="ECO:0000256" key="1">
    <source>
        <dbReference type="SAM" id="MobiDB-lite"/>
    </source>
</evidence>
<name>A0ABQ5F6W6_9ASTR</name>
<evidence type="ECO:0000313" key="2">
    <source>
        <dbReference type="EMBL" id="GJT58312.1"/>
    </source>
</evidence>
<dbReference type="EMBL" id="BQNB010017008">
    <property type="protein sequence ID" value="GJT58312.1"/>
    <property type="molecule type" value="Genomic_DNA"/>
</dbReference>
<evidence type="ECO:0000313" key="3">
    <source>
        <dbReference type="Proteomes" id="UP001151760"/>
    </source>
</evidence>